<dbReference type="Proteomes" id="UP000198945">
    <property type="component" value="Unassembled WGS sequence"/>
</dbReference>
<evidence type="ECO:0000259" key="2">
    <source>
        <dbReference type="Pfam" id="PF13439"/>
    </source>
</evidence>
<evidence type="ECO:0000313" key="3">
    <source>
        <dbReference type="EMBL" id="SDI33202.1"/>
    </source>
</evidence>
<evidence type="ECO:0000313" key="4">
    <source>
        <dbReference type="Proteomes" id="UP000198945"/>
    </source>
</evidence>
<dbReference type="RefSeq" id="WP_089716379.1">
    <property type="nucleotide sequence ID" value="NZ_FNEH01000004.1"/>
</dbReference>
<sequence length="366" mass="42265">MKRNILFINTGVIWGGVEGWNYKTAKELKEKGYNVFVLAKKDTPFAQKCKEADLNVEHIPKINSSTFLNIARVIRLRNYLKNNKINVMFFCQSSHFKFASLAGYLANVDRIIYRRALAKPINNHFYNRLALENFVTDFMAISKTTLNKSLEKLPENVVSKEKIKLIYNGVNSKKFVNPKIKNNIRKQYNIDQDDILIANIGRLGRQKAQQDLINAINELNKNYKKFKVLFVGTGDKAQEYKNLVKELNLEDKIIFTGFREDVPSILKQVDFVAHSAIYEGCPWIVLETMAAAKPIVAVDIPSVRELVIDGETGILSERNTTKFANTLLKMIQNKEKEKMGEYAQKIYKKNYTFNKMIDNIEKRILY</sequence>
<dbReference type="Gene3D" id="3.40.50.2000">
    <property type="entry name" value="Glycogen Phosphorylase B"/>
    <property type="match status" value="2"/>
</dbReference>
<evidence type="ECO:0000259" key="1">
    <source>
        <dbReference type="Pfam" id="PF00534"/>
    </source>
</evidence>
<accession>A0A1G8JPV5</accession>
<dbReference type="PANTHER" id="PTHR12526">
    <property type="entry name" value="GLYCOSYLTRANSFERASE"/>
    <property type="match status" value="1"/>
</dbReference>
<feature type="domain" description="Glycosyltransferase subfamily 4-like N-terminal" evidence="2">
    <location>
        <begin position="14"/>
        <end position="172"/>
    </location>
</feature>
<dbReference type="Pfam" id="PF00534">
    <property type="entry name" value="Glycos_transf_1"/>
    <property type="match status" value="1"/>
</dbReference>
<dbReference type="GO" id="GO:0016757">
    <property type="term" value="F:glycosyltransferase activity"/>
    <property type="evidence" value="ECO:0007669"/>
    <property type="project" value="InterPro"/>
</dbReference>
<reference evidence="3 4" key="1">
    <citation type="submission" date="2016-10" db="EMBL/GenBank/DDBJ databases">
        <authorList>
            <person name="de Groot N.N."/>
        </authorList>
    </citation>
    <scope>NUCLEOTIDE SEQUENCE [LARGE SCALE GENOMIC DNA]</scope>
    <source>
        <strain evidence="3 4">WG7</strain>
    </source>
</reference>
<feature type="domain" description="Glycosyl transferase family 1" evidence="1">
    <location>
        <begin position="181"/>
        <end position="345"/>
    </location>
</feature>
<proteinExistence type="predicted"/>
<dbReference type="EMBL" id="FNEH01000004">
    <property type="protein sequence ID" value="SDI33202.1"/>
    <property type="molecule type" value="Genomic_DNA"/>
</dbReference>
<gene>
    <name evidence="3" type="ORF">SAMN04515654_104169</name>
</gene>
<dbReference type="Pfam" id="PF13439">
    <property type="entry name" value="Glyco_transf_4"/>
    <property type="match status" value="1"/>
</dbReference>
<keyword evidence="3" id="KW-0808">Transferase</keyword>
<dbReference type="InterPro" id="IPR001296">
    <property type="entry name" value="Glyco_trans_1"/>
</dbReference>
<dbReference type="SUPFAM" id="SSF53756">
    <property type="entry name" value="UDP-Glycosyltransferase/glycogen phosphorylase"/>
    <property type="match status" value="1"/>
</dbReference>
<dbReference type="AlphaFoldDB" id="A0A1G8JPV5"/>
<organism evidence="3 4">
    <name type="scientific">Halanaerobium congolense</name>
    <dbReference type="NCBI Taxonomy" id="54121"/>
    <lineage>
        <taxon>Bacteria</taxon>
        <taxon>Bacillati</taxon>
        <taxon>Bacillota</taxon>
        <taxon>Clostridia</taxon>
        <taxon>Halanaerobiales</taxon>
        <taxon>Halanaerobiaceae</taxon>
        <taxon>Halanaerobium</taxon>
    </lineage>
</organism>
<protein>
    <submittedName>
        <fullName evidence="3">Glycosyltransferase involved in cell wall bisynthesis</fullName>
    </submittedName>
</protein>
<dbReference type="InterPro" id="IPR028098">
    <property type="entry name" value="Glyco_trans_4-like_N"/>
</dbReference>
<name>A0A1G8JPV5_9FIRM</name>
<dbReference type="PANTHER" id="PTHR12526:SF630">
    <property type="entry name" value="GLYCOSYLTRANSFERASE"/>
    <property type="match status" value="1"/>
</dbReference>